<name>I0HMP4_RUBGI</name>
<dbReference type="KEGG" id="rge:RGE_09400"/>
<dbReference type="HOGENOM" id="CLU_2976525_0_0_4"/>
<keyword evidence="2" id="KW-1185">Reference proteome</keyword>
<evidence type="ECO:0000313" key="2">
    <source>
        <dbReference type="Proteomes" id="UP000007883"/>
    </source>
</evidence>
<accession>I0HMP4</accession>
<proteinExistence type="predicted"/>
<reference evidence="1 2" key="1">
    <citation type="journal article" date="2012" name="J. Bacteriol.">
        <title>Complete genome sequence of phototrophic betaproteobacterium Rubrivivax gelatinosus IL144.</title>
        <authorList>
            <person name="Nagashima S."/>
            <person name="Kamimura A."/>
            <person name="Shimizu T."/>
            <person name="Nakamura-isaki S."/>
            <person name="Aono E."/>
            <person name="Sakamoto K."/>
            <person name="Ichikawa N."/>
            <person name="Nakazawa H."/>
            <person name="Sekine M."/>
            <person name="Yamazaki S."/>
            <person name="Fujita N."/>
            <person name="Shimada K."/>
            <person name="Hanada S."/>
            <person name="Nagashima K.V.P."/>
        </authorList>
    </citation>
    <scope>NUCLEOTIDE SEQUENCE [LARGE SCALE GENOMIC DNA]</scope>
    <source>
        <strain evidence="2">NBRC 100245 / IL144</strain>
    </source>
</reference>
<dbReference type="Proteomes" id="UP000007883">
    <property type="component" value="Chromosome"/>
</dbReference>
<gene>
    <name evidence="1" type="ordered locus">RGE_09400</name>
</gene>
<dbReference type="AlphaFoldDB" id="I0HMP4"/>
<dbReference type="EMBL" id="AP012320">
    <property type="protein sequence ID" value="BAL94281.1"/>
    <property type="molecule type" value="Genomic_DNA"/>
</dbReference>
<dbReference type="STRING" id="983917.RGE_09400"/>
<protein>
    <submittedName>
        <fullName evidence="1">Uncharacterized protein</fullName>
    </submittedName>
</protein>
<dbReference type="RefSeq" id="WP_014427153.1">
    <property type="nucleotide sequence ID" value="NC_017075.1"/>
</dbReference>
<sequence>MKMRWWLLGCVAAAAAGVLAAHWWAPRVVLVPASAQPDDAAPLPVPPIQAATAPAPEV</sequence>
<organism evidence="1 2">
    <name type="scientific">Rubrivivax gelatinosus (strain NBRC 100245 / IL144)</name>
    <dbReference type="NCBI Taxonomy" id="983917"/>
    <lineage>
        <taxon>Bacteria</taxon>
        <taxon>Pseudomonadati</taxon>
        <taxon>Pseudomonadota</taxon>
        <taxon>Betaproteobacteria</taxon>
        <taxon>Burkholderiales</taxon>
        <taxon>Sphaerotilaceae</taxon>
        <taxon>Rubrivivax</taxon>
    </lineage>
</organism>
<evidence type="ECO:0000313" key="1">
    <source>
        <dbReference type="EMBL" id="BAL94281.1"/>
    </source>
</evidence>